<dbReference type="InterPro" id="IPR057670">
    <property type="entry name" value="SH3_retrovirus"/>
</dbReference>
<evidence type="ECO:0000313" key="4">
    <source>
        <dbReference type="Proteomes" id="UP000288805"/>
    </source>
</evidence>
<dbReference type="AlphaFoldDB" id="A0A438EMW6"/>
<protein>
    <recommendedName>
        <fullName evidence="2">Retroviral polymerase SH3-like domain-containing protein</fullName>
    </recommendedName>
</protein>
<gene>
    <name evidence="3" type="ORF">CK203_080986</name>
</gene>
<feature type="domain" description="Retroviral polymerase SH3-like" evidence="2">
    <location>
        <begin position="9"/>
        <end position="69"/>
    </location>
</feature>
<evidence type="ECO:0000259" key="2">
    <source>
        <dbReference type="Pfam" id="PF25597"/>
    </source>
</evidence>
<sequence>MLPPRVFGCVAYVHLHKNQRTKLDPCARRCLFLGYVVHQKSYRCYDPFIRRTYVTMDVTFLESKPFFPAPTSSLQGETQDKEQKWLHFDWPNSEIVVDEAPSLMPIDPTRLDGPTEHHISSENYTPSLTEPSSLLSLVHADPFLENIFEVSILDTSSNRSDLNTSTGYTLPFKENHGKPPTKYSPDIESENQSIQLPTMCLLRDYPNPSEHLSMYFPQVKFQLEFKKPCLTRNGFKQ</sequence>
<evidence type="ECO:0000313" key="3">
    <source>
        <dbReference type="EMBL" id="RVW49022.1"/>
    </source>
</evidence>
<evidence type="ECO:0000256" key="1">
    <source>
        <dbReference type="SAM" id="MobiDB-lite"/>
    </source>
</evidence>
<name>A0A438EMW6_VITVI</name>
<comment type="caution">
    <text evidence="3">The sequence shown here is derived from an EMBL/GenBank/DDBJ whole genome shotgun (WGS) entry which is preliminary data.</text>
</comment>
<organism evidence="3 4">
    <name type="scientific">Vitis vinifera</name>
    <name type="common">Grape</name>
    <dbReference type="NCBI Taxonomy" id="29760"/>
    <lineage>
        <taxon>Eukaryota</taxon>
        <taxon>Viridiplantae</taxon>
        <taxon>Streptophyta</taxon>
        <taxon>Embryophyta</taxon>
        <taxon>Tracheophyta</taxon>
        <taxon>Spermatophyta</taxon>
        <taxon>Magnoliopsida</taxon>
        <taxon>eudicotyledons</taxon>
        <taxon>Gunneridae</taxon>
        <taxon>Pentapetalae</taxon>
        <taxon>rosids</taxon>
        <taxon>Vitales</taxon>
        <taxon>Vitaceae</taxon>
        <taxon>Viteae</taxon>
        <taxon>Vitis</taxon>
    </lineage>
</organism>
<dbReference type="Pfam" id="PF25597">
    <property type="entry name" value="SH3_retrovirus"/>
    <property type="match status" value="1"/>
</dbReference>
<dbReference type="EMBL" id="QGNW01001235">
    <property type="protein sequence ID" value="RVW49022.1"/>
    <property type="molecule type" value="Genomic_DNA"/>
</dbReference>
<reference evidence="3 4" key="1">
    <citation type="journal article" date="2018" name="PLoS Genet.">
        <title>Population sequencing reveals clonal diversity and ancestral inbreeding in the grapevine cultivar Chardonnay.</title>
        <authorList>
            <person name="Roach M.J."/>
            <person name="Johnson D.L."/>
            <person name="Bohlmann J."/>
            <person name="van Vuuren H.J."/>
            <person name="Jones S.J."/>
            <person name="Pretorius I.S."/>
            <person name="Schmidt S.A."/>
            <person name="Borneman A.R."/>
        </authorList>
    </citation>
    <scope>NUCLEOTIDE SEQUENCE [LARGE SCALE GENOMIC DNA]</scope>
    <source>
        <strain evidence="4">cv. Chardonnay</strain>
        <tissue evidence="3">Leaf</tissue>
    </source>
</reference>
<proteinExistence type="predicted"/>
<feature type="region of interest" description="Disordered" evidence="1">
    <location>
        <begin position="168"/>
        <end position="187"/>
    </location>
</feature>
<dbReference type="Proteomes" id="UP000288805">
    <property type="component" value="Unassembled WGS sequence"/>
</dbReference>
<accession>A0A438EMW6</accession>